<keyword evidence="3" id="KW-0378">Hydrolase</keyword>
<evidence type="ECO:0000313" key="7">
    <source>
        <dbReference type="Proteomes" id="UP000176101"/>
    </source>
</evidence>
<evidence type="ECO:0000259" key="5">
    <source>
        <dbReference type="Pfam" id="PF00884"/>
    </source>
</evidence>
<sequence length="493" mass="53846">MHATSTRRQVLAGGTVALGLAGLTGTVATLAESGVVREATTAVGGDGERPGPNIVVVLADDLGWGELGSYGQRLISTPRLDQLAAEGMRFTSAYAPAPVCAPSRCSMLTGLHSGHATVRNNPLHGAQASLGEEDTTFAEILRERGYRTACFGKWGFGPEEPNQPSHPNNRGFEEFYGYVSHGRAHDFYPTMLWENDKQVALPANKHGRRAVYAPDLFRQRALDYVTRRASADEPFLLYVAPNTPHAPSRYLEHASYASRSWSAANKGHAAQISHLDGLVGDLVDLLVEKDLAEDTIVLVSSDNGPHEEAGVNPERFDANGGLRGYKRNLYEGGIRVPLIAWAPGRVSAGTETDRRTPLTDLLPTLAELGGAEVPEDLDGMSIAGLVTGGERPGAHPYLYWYRNDPHTTPRSQAADRGRGARLCEALRQGDWKLVRFAPGRHREIPDHRWQVELYNLRQDPAESQNVADQHPDLVRRMMGLLREAWTEPVPVAV</sequence>
<dbReference type="InterPro" id="IPR024607">
    <property type="entry name" value="Sulfatase_CS"/>
</dbReference>
<dbReference type="InterPro" id="IPR050738">
    <property type="entry name" value="Sulfatase"/>
</dbReference>
<reference evidence="6 7" key="1">
    <citation type="journal article" date="2016" name="Front. Microbiol.">
        <title>Comparative Genomics Analysis of Streptomyces Species Reveals Their Adaptation to the Marine Environment and Their Diversity at the Genomic Level.</title>
        <authorList>
            <person name="Tian X."/>
            <person name="Zhang Z."/>
            <person name="Yang T."/>
            <person name="Chen M."/>
            <person name="Li J."/>
            <person name="Chen F."/>
            <person name="Yang J."/>
            <person name="Li W."/>
            <person name="Zhang B."/>
            <person name="Zhang Z."/>
            <person name="Wu J."/>
            <person name="Zhang C."/>
            <person name="Long L."/>
            <person name="Xiao J."/>
        </authorList>
    </citation>
    <scope>NUCLEOTIDE SEQUENCE [LARGE SCALE GENOMIC DNA]</scope>
    <source>
        <strain evidence="6 7">SCSIO 02100</strain>
    </source>
</reference>
<dbReference type="STRING" id="1075402.AN216_08800"/>
<comment type="caution">
    <text evidence="6">The sequence shown here is derived from an EMBL/GenBank/DDBJ whole genome shotgun (WGS) entry which is preliminary data.</text>
</comment>
<dbReference type="Gene3D" id="3.40.720.10">
    <property type="entry name" value="Alkaline Phosphatase, subunit A"/>
    <property type="match status" value="1"/>
</dbReference>
<keyword evidence="2" id="KW-0479">Metal-binding</keyword>
<evidence type="ECO:0000256" key="3">
    <source>
        <dbReference type="ARBA" id="ARBA00022801"/>
    </source>
</evidence>
<dbReference type="InterPro" id="IPR000917">
    <property type="entry name" value="Sulfatase_N"/>
</dbReference>
<dbReference type="PROSITE" id="PS51318">
    <property type="entry name" value="TAT"/>
    <property type="match status" value="1"/>
</dbReference>
<dbReference type="CDD" id="cd16145">
    <property type="entry name" value="ARS_like"/>
    <property type="match status" value="1"/>
</dbReference>
<dbReference type="InterPro" id="IPR006311">
    <property type="entry name" value="TAT_signal"/>
</dbReference>
<evidence type="ECO:0000256" key="2">
    <source>
        <dbReference type="ARBA" id="ARBA00022723"/>
    </source>
</evidence>
<name>A0A1E7KJX5_9ACTN</name>
<dbReference type="OrthoDB" id="9777306at2"/>
<comment type="similarity">
    <text evidence="1">Belongs to the sulfatase family.</text>
</comment>
<dbReference type="PANTHER" id="PTHR42693">
    <property type="entry name" value="ARYLSULFATASE FAMILY MEMBER"/>
    <property type="match status" value="1"/>
</dbReference>
<dbReference type="InterPro" id="IPR017850">
    <property type="entry name" value="Alkaline_phosphatase_core_sf"/>
</dbReference>
<dbReference type="GO" id="GO:0004065">
    <property type="term" value="F:arylsulfatase activity"/>
    <property type="evidence" value="ECO:0007669"/>
    <property type="project" value="TreeGrafter"/>
</dbReference>
<feature type="domain" description="Sulfatase N-terminal" evidence="5">
    <location>
        <begin position="52"/>
        <end position="370"/>
    </location>
</feature>
<organism evidence="6 7">
    <name type="scientific">Streptomyces oceani</name>
    <dbReference type="NCBI Taxonomy" id="1075402"/>
    <lineage>
        <taxon>Bacteria</taxon>
        <taxon>Bacillati</taxon>
        <taxon>Actinomycetota</taxon>
        <taxon>Actinomycetes</taxon>
        <taxon>Kitasatosporales</taxon>
        <taxon>Streptomycetaceae</taxon>
        <taxon>Streptomyces</taxon>
    </lineage>
</organism>
<evidence type="ECO:0000256" key="1">
    <source>
        <dbReference type="ARBA" id="ARBA00008779"/>
    </source>
</evidence>
<dbReference type="PATRIC" id="fig|1075402.3.peg.4578"/>
<accession>A0A1E7KJX5</accession>
<dbReference type="RefSeq" id="WP_070196025.1">
    <property type="nucleotide sequence ID" value="NZ_LJGU01000114.1"/>
</dbReference>
<dbReference type="Gene3D" id="3.30.1120.10">
    <property type="match status" value="1"/>
</dbReference>
<keyword evidence="4" id="KW-0106">Calcium</keyword>
<gene>
    <name evidence="6" type="ORF">AN216_08800</name>
</gene>
<dbReference type="GO" id="GO:0046872">
    <property type="term" value="F:metal ion binding"/>
    <property type="evidence" value="ECO:0007669"/>
    <property type="project" value="UniProtKB-KW"/>
</dbReference>
<dbReference type="SUPFAM" id="SSF53649">
    <property type="entry name" value="Alkaline phosphatase-like"/>
    <property type="match status" value="1"/>
</dbReference>
<dbReference type="Proteomes" id="UP000176101">
    <property type="component" value="Unassembled WGS sequence"/>
</dbReference>
<keyword evidence="7" id="KW-1185">Reference proteome</keyword>
<dbReference type="EMBL" id="LJGU01000114">
    <property type="protein sequence ID" value="OEV04279.1"/>
    <property type="molecule type" value="Genomic_DNA"/>
</dbReference>
<dbReference type="AlphaFoldDB" id="A0A1E7KJX5"/>
<evidence type="ECO:0000256" key="4">
    <source>
        <dbReference type="ARBA" id="ARBA00022837"/>
    </source>
</evidence>
<evidence type="ECO:0000313" key="6">
    <source>
        <dbReference type="EMBL" id="OEV04279.1"/>
    </source>
</evidence>
<dbReference type="Pfam" id="PF00884">
    <property type="entry name" value="Sulfatase"/>
    <property type="match status" value="1"/>
</dbReference>
<dbReference type="PROSITE" id="PS00523">
    <property type="entry name" value="SULFATASE_1"/>
    <property type="match status" value="1"/>
</dbReference>
<proteinExistence type="inferred from homology"/>
<dbReference type="PANTHER" id="PTHR42693:SF53">
    <property type="entry name" value="ENDO-4-O-SULFATASE"/>
    <property type="match status" value="1"/>
</dbReference>
<protein>
    <recommendedName>
        <fullName evidence="5">Sulfatase N-terminal domain-containing protein</fullName>
    </recommendedName>
</protein>